<evidence type="ECO:0000256" key="3">
    <source>
        <dbReference type="ARBA" id="ARBA00022729"/>
    </source>
</evidence>
<dbReference type="InterPro" id="IPR012944">
    <property type="entry name" value="SusD_RagB_dom"/>
</dbReference>
<keyword evidence="5" id="KW-0998">Cell outer membrane</keyword>
<feature type="domain" description="RagB/SusD" evidence="7">
    <location>
        <begin position="348"/>
        <end position="496"/>
    </location>
</feature>
<evidence type="ECO:0000256" key="2">
    <source>
        <dbReference type="ARBA" id="ARBA00006275"/>
    </source>
</evidence>
<feature type="chain" id="PRO_5046904647" evidence="6">
    <location>
        <begin position="25"/>
        <end position="496"/>
    </location>
</feature>
<reference evidence="9 10" key="1">
    <citation type="submission" date="2023-09" db="EMBL/GenBank/DDBJ databases">
        <authorList>
            <person name="Rey-Velasco X."/>
        </authorList>
    </citation>
    <scope>NUCLEOTIDE SEQUENCE [LARGE SCALE GENOMIC DNA]</scope>
    <source>
        <strain evidence="9 10">F260</strain>
    </source>
</reference>
<evidence type="ECO:0000256" key="1">
    <source>
        <dbReference type="ARBA" id="ARBA00004442"/>
    </source>
</evidence>
<accession>A0ABU3CPN1</accession>
<sequence>MKNYIVKLLAMVCCITVISCEAYLDEDPIGLITQNQINTEPTAASITSTVNSTYQLLSSTLNIVGQWNWDDGTVTRNDFLLQDIASGDMQKKWNPDGDQAWMDEIAAFNFTSMNPGFNGIWSYNYEGISRANQAISTLNNEEVMSSVQMDAATKDRLLGEVYVLRAFYYFDLVNNFGGVPLLTEPLEDFADAYDVANRNSAEEVWTQINKDLQEAVTLLPAQKYSSSSEPWRVSLGAALAMQAKVALFQENWSEVINKVNELQAHNFYSLDDHYFDPFDVSKEYQENEVIFSYNHVSGVNPARGNGLAALMGWGFVAPTDDFVNAFEENDPRLGYTVQIDEQQPNKLLGSTDGNYKGNEDSPGNKVYIRYADVLLWKAEALIQTGEVEEGLQIVDQIRTRARNTQMVDGSSTPSDALPNYAGTGMSQAEALQALRHERRVELGFESQRFNDLKRWGIAEEVLSDLGKNYKDFNNLYPIPQGEIDRSGGQIEQNTGY</sequence>
<dbReference type="PROSITE" id="PS51257">
    <property type="entry name" value="PROKAR_LIPOPROTEIN"/>
    <property type="match status" value="1"/>
</dbReference>
<dbReference type="EMBL" id="JAVRHO010000037">
    <property type="protein sequence ID" value="MDT0648320.1"/>
    <property type="molecule type" value="Genomic_DNA"/>
</dbReference>
<evidence type="ECO:0000256" key="4">
    <source>
        <dbReference type="ARBA" id="ARBA00023136"/>
    </source>
</evidence>
<dbReference type="SUPFAM" id="SSF48452">
    <property type="entry name" value="TPR-like"/>
    <property type="match status" value="1"/>
</dbReference>
<feature type="domain" description="SusD-like N-terminal" evidence="8">
    <location>
        <begin position="112"/>
        <end position="247"/>
    </location>
</feature>
<comment type="caution">
    <text evidence="9">The sequence shown here is derived from an EMBL/GenBank/DDBJ whole genome shotgun (WGS) entry which is preliminary data.</text>
</comment>
<dbReference type="Gene3D" id="1.25.40.390">
    <property type="match status" value="1"/>
</dbReference>
<proteinExistence type="inferred from homology"/>
<evidence type="ECO:0000259" key="7">
    <source>
        <dbReference type="Pfam" id="PF07980"/>
    </source>
</evidence>
<feature type="signal peptide" evidence="6">
    <location>
        <begin position="1"/>
        <end position="24"/>
    </location>
</feature>
<evidence type="ECO:0000313" key="10">
    <source>
        <dbReference type="Proteomes" id="UP001245285"/>
    </source>
</evidence>
<keyword evidence="3 6" id="KW-0732">Signal</keyword>
<comment type="similarity">
    <text evidence="2">Belongs to the SusD family.</text>
</comment>
<keyword evidence="4" id="KW-0472">Membrane</keyword>
<protein>
    <submittedName>
        <fullName evidence="9">RagB/SusD family nutrient uptake outer membrane protein</fullName>
    </submittedName>
</protein>
<keyword evidence="10" id="KW-1185">Reference proteome</keyword>
<evidence type="ECO:0000259" key="8">
    <source>
        <dbReference type="Pfam" id="PF14322"/>
    </source>
</evidence>
<evidence type="ECO:0000313" key="9">
    <source>
        <dbReference type="EMBL" id="MDT0648320.1"/>
    </source>
</evidence>
<comment type="subcellular location">
    <subcellularLocation>
        <location evidence="1">Cell outer membrane</location>
    </subcellularLocation>
</comment>
<dbReference type="Pfam" id="PF14322">
    <property type="entry name" value="SusD-like_3"/>
    <property type="match status" value="1"/>
</dbReference>
<dbReference type="Proteomes" id="UP001245285">
    <property type="component" value="Unassembled WGS sequence"/>
</dbReference>
<name>A0ABU3CPN1_9FLAO</name>
<gene>
    <name evidence="9" type="ORF">RM545_16635</name>
</gene>
<organism evidence="9 10">
    <name type="scientific">Autumnicola lenta</name>
    <dbReference type="NCBI Taxonomy" id="3075593"/>
    <lineage>
        <taxon>Bacteria</taxon>
        <taxon>Pseudomonadati</taxon>
        <taxon>Bacteroidota</taxon>
        <taxon>Flavobacteriia</taxon>
        <taxon>Flavobacteriales</taxon>
        <taxon>Flavobacteriaceae</taxon>
        <taxon>Autumnicola</taxon>
    </lineage>
</organism>
<dbReference type="Pfam" id="PF07980">
    <property type="entry name" value="SusD_RagB"/>
    <property type="match status" value="1"/>
</dbReference>
<dbReference type="InterPro" id="IPR033985">
    <property type="entry name" value="SusD-like_N"/>
</dbReference>
<dbReference type="CDD" id="cd08977">
    <property type="entry name" value="SusD"/>
    <property type="match status" value="1"/>
</dbReference>
<evidence type="ECO:0000256" key="5">
    <source>
        <dbReference type="ARBA" id="ARBA00023237"/>
    </source>
</evidence>
<evidence type="ECO:0000256" key="6">
    <source>
        <dbReference type="SAM" id="SignalP"/>
    </source>
</evidence>
<dbReference type="InterPro" id="IPR011990">
    <property type="entry name" value="TPR-like_helical_dom_sf"/>
</dbReference>
<dbReference type="RefSeq" id="WP_311496413.1">
    <property type="nucleotide sequence ID" value="NZ_JAVRHO010000037.1"/>
</dbReference>